<evidence type="ECO:0000313" key="2">
    <source>
        <dbReference type="Proteomes" id="UP001612915"/>
    </source>
</evidence>
<comment type="caution">
    <text evidence="1">The sequence shown here is derived from an EMBL/GenBank/DDBJ whole genome shotgun (WGS) entry which is preliminary data.</text>
</comment>
<keyword evidence="2" id="KW-1185">Reference proteome</keyword>
<dbReference type="Gene3D" id="3.40.630.30">
    <property type="match status" value="1"/>
</dbReference>
<dbReference type="RefSeq" id="WP_398283889.1">
    <property type="nucleotide sequence ID" value="NZ_JBITLV010000007.1"/>
</dbReference>
<name>A0ABW8AUL8_9ACTN</name>
<gene>
    <name evidence="1" type="ORF">ACIB24_19770</name>
</gene>
<organism evidence="1 2">
    <name type="scientific">Spongisporangium articulatum</name>
    <dbReference type="NCBI Taxonomy" id="3362603"/>
    <lineage>
        <taxon>Bacteria</taxon>
        <taxon>Bacillati</taxon>
        <taxon>Actinomycetota</taxon>
        <taxon>Actinomycetes</taxon>
        <taxon>Kineosporiales</taxon>
        <taxon>Kineosporiaceae</taxon>
        <taxon>Spongisporangium</taxon>
    </lineage>
</organism>
<accession>A0ABW8AUL8</accession>
<protein>
    <submittedName>
        <fullName evidence="1">Uncharacterized protein</fullName>
    </submittedName>
</protein>
<dbReference type="SUPFAM" id="SSF55729">
    <property type="entry name" value="Acyl-CoA N-acyltransferases (Nat)"/>
    <property type="match status" value="1"/>
</dbReference>
<dbReference type="Proteomes" id="UP001612915">
    <property type="component" value="Unassembled WGS sequence"/>
</dbReference>
<evidence type="ECO:0000313" key="1">
    <source>
        <dbReference type="EMBL" id="MFI7589311.1"/>
    </source>
</evidence>
<proteinExistence type="predicted"/>
<reference evidence="1 2" key="1">
    <citation type="submission" date="2024-10" db="EMBL/GenBank/DDBJ databases">
        <title>The Natural Products Discovery Center: Release of the First 8490 Sequenced Strains for Exploring Actinobacteria Biosynthetic Diversity.</title>
        <authorList>
            <person name="Kalkreuter E."/>
            <person name="Kautsar S.A."/>
            <person name="Yang D."/>
            <person name="Bader C.D."/>
            <person name="Teijaro C.N."/>
            <person name="Fluegel L."/>
            <person name="Davis C.M."/>
            <person name="Simpson J.R."/>
            <person name="Lauterbach L."/>
            <person name="Steele A.D."/>
            <person name="Gui C."/>
            <person name="Meng S."/>
            <person name="Li G."/>
            <person name="Viehrig K."/>
            <person name="Ye F."/>
            <person name="Su P."/>
            <person name="Kiefer A.F."/>
            <person name="Nichols A."/>
            <person name="Cepeda A.J."/>
            <person name="Yan W."/>
            <person name="Fan B."/>
            <person name="Jiang Y."/>
            <person name="Adhikari A."/>
            <person name="Zheng C.-J."/>
            <person name="Schuster L."/>
            <person name="Cowan T.M."/>
            <person name="Smanski M.J."/>
            <person name="Chevrette M.G."/>
            <person name="De Carvalho L.P.S."/>
            <person name="Shen B."/>
        </authorList>
    </citation>
    <scope>NUCLEOTIDE SEQUENCE [LARGE SCALE GENOMIC DNA]</scope>
    <source>
        <strain evidence="1 2">NPDC049639</strain>
    </source>
</reference>
<dbReference type="InterPro" id="IPR016181">
    <property type="entry name" value="Acyl_CoA_acyltransferase"/>
</dbReference>
<sequence length="287" mass="31660">MITDSHDARNDEDAIQAGTGDLEIIRHATDDPDAAPPELSVVGPSVVASVGPDGLVIDLRDRPQDRLTPALEPFLTAEVLTEPKDVDAARRLAASVYVRYGYAQAGDLTVEGTLDEEHDPWVVQSTYFGVLRDGRPVASARQIMTDRVEQLPGLRLPGLFPDDLTRLTALRGDEVIEISQVVRSRGAANLIDATAVYVRMWQHSLQKRHQAWVLAIDSHVYRQVRTLLSGDAMRPIGPELEYFGSLVIPSVIWLDETNAILTRRALEAPPDDPLTPLLPHLFPHPAR</sequence>
<dbReference type="EMBL" id="JBITLV010000007">
    <property type="protein sequence ID" value="MFI7589311.1"/>
    <property type="molecule type" value="Genomic_DNA"/>
</dbReference>